<dbReference type="RefSeq" id="WP_009574531.1">
    <property type="nucleotide sequence ID" value="NZ_AEIG01000005.1"/>
</dbReference>
<accession>F3KYR4</accession>
<name>F3KYR4_9GAMM</name>
<dbReference type="EMBL" id="AEIG01000005">
    <property type="protein sequence ID" value="EGG30828.1"/>
    <property type="molecule type" value="Genomic_DNA"/>
</dbReference>
<keyword evidence="1" id="KW-0805">Transcription regulation</keyword>
<evidence type="ECO:0000313" key="4">
    <source>
        <dbReference type="Proteomes" id="UP000005615"/>
    </source>
</evidence>
<dbReference type="InterPro" id="IPR018060">
    <property type="entry name" value="HTH_AraC"/>
</dbReference>
<dbReference type="Gene3D" id="1.10.10.60">
    <property type="entry name" value="Homeodomain-like"/>
    <property type="match status" value="1"/>
</dbReference>
<keyword evidence="2" id="KW-0804">Transcription</keyword>
<reference evidence="3 4" key="1">
    <citation type="journal article" date="2011" name="J. Bacteriol.">
        <title>Genome sequence of strain IMCC3088, a proteorhodopsin-containing marine bacterium belonging to the OM60/NOR5 clade.</title>
        <authorList>
            <person name="Jang Y."/>
            <person name="Oh H.M."/>
            <person name="Kang I."/>
            <person name="Lee K."/>
            <person name="Yang S.J."/>
            <person name="Cho J.C."/>
        </authorList>
    </citation>
    <scope>NUCLEOTIDE SEQUENCE [LARGE SCALE GENOMIC DNA]</scope>
    <source>
        <strain evidence="3 4">IMCC3088</strain>
    </source>
</reference>
<dbReference type="Pfam" id="PF12833">
    <property type="entry name" value="HTH_18"/>
    <property type="match status" value="1"/>
</dbReference>
<sequence length="344" mass="38591">MIYAKLAKILSKNAMITVSALLTPQSLASSFTLPLEIWMAAGQVQQGLTRSSELQVRTCTVGFDIQPITLSGGITITPDYCLETAPKSDIWILPAQWRNPLKLKQYSQRLAPLIRRALTDQSVVCSVGTASFLLADMGLLNARPATTHWAYLDLFQANYPKVHLKRGHLITQSQNLFCVGSVNSIADLMVHLIEQKLGIRVAQAVEQQFSPEIRRKFEAAAYQDQSGTAHHDELILEAQIWLDARSHQDITVNQLAADLRISVRNLNRRFKLATGTTPAGYHKRRRLEEAKSLLKNSNAPLGDLSWRLGFSDPAQFSRWFKGMCHLTPSRYRQASRGKLFTHTL</sequence>
<dbReference type="SUPFAM" id="SSF52317">
    <property type="entry name" value="Class I glutamine amidotransferase-like"/>
    <property type="match status" value="1"/>
</dbReference>
<evidence type="ECO:0000256" key="1">
    <source>
        <dbReference type="ARBA" id="ARBA00023015"/>
    </source>
</evidence>
<gene>
    <name evidence="3" type="ORF">IMCC3088_2017</name>
</gene>
<keyword evidence="4" id="KW-1185">Reference proteome</keyword>
<dbReference type="PANTHER" id="PTHR43130">
    <property type="entry name" value="ARAC-FAMILY TRANSCRIPTIONAL REGULATOR"/>
    <property type="match status" value="1"/>
</dbReference>
<dbReference type="InterPro" id="IPR052158">
    <property type="entry name" value="INH-QAR"/>
</dbReference>
<dbReference type="SUPFAM" id="SSF46689">
    <property type="entry name" value="Homeodomain-like"/>
    <property type="match status" value="2"/>
</dbReference>
<proteinExistence type="predicted"/>
<dbReference type="Pfam" id="PF01965">
    <property type="entry name" value="DJ-1_PfpI"/>
    <property type="match status" value="1"/>
</dbReference>
<comment type="caution">
    <text evidence="3">The sequence shown here is derived from an EMBL/GenBank/DDBJ whole genome shotgun (WGS) entry which is preliminary data.</text>
</comment>
<dbReference type="Gene3D" id="3.40.50.880">
    <property type="match status" value="1"/>
</dbReference>
<organism evidence="3 4">
    <name type="scientific">Aequoribacter fuscus</name>
    <dbReference type="NCBI Taxonomy" id="2518989"/>
    <lineage>
        <taxon>Bacteria</taxon>
        <taxon>Pseudomonadati</taxon>
        <taxon>Pseudomonadota</taxon>
        <taxon>Gammaproteobacteria</taxon>
        <taxon>Cellvibrionales</taxon>
        <taxon>Halieaceae</taxon>
        <taxon>Aequoribacter</taxon>
    </lineage>
</organism>
<dbReference type="STRING" id="2518989.IMCC3088_2017"/>
<dbReference type="AlphaFoldDB" id="F3KYR4"/>
<evidence type="ECO:0000313" key="3">
    <source>
        <dbReference type="EMBL" id="EGG30828.1"/>
    </source>
</evidence>
<dbReference type="Proteomes" id="UP000005615">
    <property type="component" value="Unassembled WGS sequence"/>
</dbReference>
<dbReference type="SMART" id="SM00342">
    <property type="entry name" value="HTH_ARAC"/>
    <property type="match status" value="1"/>
</dbReference>
<dbReference type="InterPro" id="IPR002818">
    <property type="entry name" value="DJ-1/PfpI"/>
</dbReference>
<dbReference type="InterPro" id="IPR029062">
    <property type="entry name" value="Class_I_gatase-like"/>
</dbReference>
<dbReference type="GO" id="GO:0043565">
    <property type="term" value="F:sequence-specific DNA binding"/>
    <property type="evidence" value="ECO:0007669"/>
    <property type="project" value="InterPro"/>
</dbReference>
<dbReference type="PANTHER" id="PTHR43130:SF11">
    <property type="entry name" value="TRANSCRIPTIONAL REGULATORY PROTEIN"/>
    <property type="match status" value="1"/>
</dbReference>
<evidence type="ECO:0000256" key="2">
    <source>
        <dbReference type="ARBA" id="ARBA00023163"/>
    </source>
</evidence>
<dbReference type="PROSITE" id="PS01124">
    <property type="entry name" value="HTH_ARAC_FAMILY_2"/>
    <property type="match status" value="1"/>
</dbReference>
<dbReference type="GO" id="GO:0003700">
    <property type="term" value="F:DNA-binding transcription factor activity"/>
    <property type="evidence" value="ECO:0007669"/>
    <property type="project" value="InterPro"/>
</dbReference>
<protein>
    <submittedName>
        <fullName evidence="3">AraC-family transcriptional regulator</fullName>
    </submittedName>
</protein>
<dbReference type="eggNOG" id="COG4977">
    <property type="taxonomic scope" value="Bacteria"/>
</dbReference>
<dbReference type="InterPro" id="IPR009057">
    <property type="entry name" value="Homeodomain-like_sf"/>
</dbReference>